<dbReference type="Proteomes" id="UP000249239">
    <property type="component" value="Unassembled WGS sequence"/>
</dbReference>
<evidence type="ECO:0000256" key="2">
    <source>
        <dbReference type="SAM" id="SignalP"/>
    </source>
</evidence>
<dbReference type="EMBL" id="QKZK01000028">
    <property type="protein sequence ID" value="PZX12936.1"/>
    <property type="molecule type" value="Genomic_DNA"/>
</dbReference>
<keyword evidence="2" id="KW-0732">Signal</keyword>
<gene>
    <name evidence="3" type="ORF">LX69_02740</name>
</gene>
<protein>
    <recommendedName>
        <fullName evidence="5">DUF4398 domain-containing protein</fullName>
    </recommendedName>
</protein>
<dbReference type="PROSITE" id="PS51257">
    <property type="entry name" value="PROKAR_LIPOPROTEIN"/>
    <property type="match status" value="1"/>
</dbReference>
<keyword evidence="1" id="KW-0175">Coiled coil</keyword>
<dbReference type="OrthoDB" id="1120376at2"/>
<feature type="chain" id="PRO_5015920566" description="DUF4398 domain-containing protein" evidence="2">
    <location>
        <begin position="23"/>
        <end position="197"/>
    </location>
</feature>
<feature type="signal peptide" evidence="2">
    <location>
        <begin position="1"/>
        <end position="22"/>
    </location>
</feature>
<comment type="caution">
    <text evidence="3">The sequence shown here is derived from an EMBL/GenBank/DDBJ whole genome shotgun (WGS) entry which is preliminary data.</text>
</comment>
<dbReference type="AlphaFoldDB" id="A0A2W7NIE5"/>
<evidence type="ECO:0000313" key="3">
    <source>
        <dbReference type="EMBL" id="PZX12936.1"/>
    </source>
</evidence>
<evidence type="ECO:0000256" key="1">
    <source>
        <dbReference type="SAM" id="Coils"/>
    </source>
</evidence>
<name>A0A2W7NIE5_9BACT</name>
<proteinExistence type="predicted"/>
<organism evidence="3 4">
    <name type="scientific">Breznakibacter xylanolyticus</name>
    <dbReference type="NCBI Taxonomy" id="990"/>
    <lineage>
        <taxon>Bacteria</taxon>
        <taxon>Pseudomonadati</taxon>
        <taxon>Bacteroidota</taxon>
        <taxon>Bacteroidia</taxon>
        <taxon>Marinilabiliales</taxon>
        <taxon>Marinilabiliaceae</taxon>
        <taxon>Breznakibacter</taxon>
    </lineage>
</organism>
<evidence type="ECO:0000313" key="4">
    <source>
        <dbReference type="Proteomes" id="UP000249239"/>
    </source>
</evidence>
<evidence type="ECO:0008006" key="5">
    <source>
        <dbReference type="Google" id="ProtNLM"/>
    </source>
</evidence>
<accession>A0A2W7NIE5</accession>
<reference evidence="3 4" key="1">
    <citation type="submission" date="2018-06" db="EMBL/GenBank/DDBJ databases">
        <title>Genomic Encyclopedia of Archaeal and Bacterial Type Strains, Phase II (KMG-II): from individual species to whole genera.</title>
        <authorList>
            <person name="Goeker M."/>
        </authorList>
    </citation>
    <scope>NUCLEOTIDE SEQUENCE [LARGE SCALE GENOMIC DNA]</scope>
    <source>
        <strain evidence="3 4">DSM 6779</strain>
    </source>
</reference>
<sequence>MKKFAFLGMLTMGMVVLFASCAKVPQAAIDGAQAAVDSAKIAEAAVYVPEQLTALEDSMKSALAEVETQKSKFFANYDKAASTLTWVSANAGQVAQNAVTRKAQLKEEIVAVIAEVTASLAENKELVAKAPKGKEGKAALEAINSELSVVEATIAECQTAYDNGQYVGTIDKIKAAKDKAASIKEELTAAIDKTKKK</sequence>
<feature type="coiled-coil region" evidence="1">
    <location>
        <begin position="52"/>
        <end position="115"/>
    </location>
</feature>
<keyword evidence="4" id="KW-1185">Reference proteome</keyword>
<dbReference type="RefSeq" id="WP_111446570.1">
    <property type="nucleotide sequence ID" value="NZ_QKZK01000028.1"/>
</dbReference>